<name>A0ABV8KPH7_9ACTN</name>
<keyword evidence="2" id="KW-1185">Reference proteome</keyword>
<dbReference type="EMBL" id="JBHSBN010000012">
    <property type="protein sequence ID" value="MFC4107994.1"/>
    <property type="molecule type" value="Genomic_DNA"/>
</dbReference>
<accession>A0ABV8KPH7</accession>
<evidence type="ECO:0000313" key="2">
    <source>
        <dbReference type="Proteomes" id="UP001595868"/>
    </source>
</evidence>
<evidence type="ECO:0000313" key="1">
    <source>
        <dbReference type="EMBL" id="MFC4107994.1"/>
    </source>
</evidence>
<comment type="caution">
    <text evidence="1">The sequence shown here is derived from an EMBL/GenBank/DDBJ whole genome shotgun (WGS) entry which is preliminary data.</text>
</comment>
<gene>
    <name evidence="1" type="ORF">ACFOX0_18940</name>
</gene>
<reference evidence="2" key="1">
    <citation type="journal article" date="2019" name="Int. J. Syst. Evol. Microbiol.">
        <title>The Global Catalogue of Microorganisms (GCM) 10K type strain sequencing project: providing services to taxonomists for standard genome sequencing and annotation.</title>
        <authorList>
            <consortium name="The Broad Institute Genomics Platform"/>
            <consortium name="The Broad Institute Genome Sequencing Center for Infectious Disease"/>
            <person name="Wu L."/>
            <person name="Ma J."/>
        </authorList>
    </citation>
    <scope>NUCLEOTIDE SEQUENCE [LARGE SCALE GENOMIC DNA]</scope>
    <source>
        <strain evidence="2">2902at01</strain>
    </source>
</reference>
<organism evidence="1 2">
    <name type="scientific">Micromonospora zhanjiangensis</name>
    <dbReference type="NCBI Taxonomy" id="1522057"/>
    <lineage>
        <taxon>Bacteria</taxon>
        <taxon>Bacillati</taxon>
        <taxon>Actinomycetota</taxon>
        <taxon>Actinomycetes</taxon>
        <taxon>Micromonosporales</taxon>
        <taxon>Micromonosporaceae</taxon>
        <taxon>Micromonospora</taxon>
    </lineage>
</organism>
<dbReference type="Proteomes" id="UP001595868">
    <property type="component" value="Unassembled WGS sequence"/>
</dbReference>
<dbReference type="RefSeq" id="WP_377547648.1">
    <property type="nucleotide sequence ID" value="NZ_JBHSBN010000012.1"/>
</dbReference>
<proteinExistence type="predicted"/>
<protein>
    <submittedName>
        <fullName evidence="1">Uncharacterized protein</fullName>
    </submittedName>
</protein>
<sequence length="111" mass="12082">MRHSLTAVLERNTTFKGDFVTEPYEAAWAGEARWFVQTLTTSGDDVAVKLVTQISPDGLTWCDLDGQEHVAAGPGLATWPVSGFGQWLRLRGTLTGDDPAATLRIYLTAKS</sequence>